<accession>A0A507AKI2</accession>
<dbReference type="STRING" id="1093900.A0A507AKI2"/>
<keyword evidence="3" id="KW-1185">Reference proteome</keyword>
<name>A0A507AKI2_9PEZI</name>
<dbReference type="InterPro" id="IPR058257">
    <property type="entry name" value="CorA-like_dom"/>
</dbReference>
<dbReference type="Pfam" id="PF26616">
    <property type="entry name" value="CorA-like"/>
    <property type="match status" value="1"/>
</dbReference>
<organism evidence="2 3">
    <name type="scientific">Thyridium curvatum</name>
    <dbReference type="NCBI Taxonomy" id="1093900"/>
    <lineage>
        <taxon>Eukaryota</taxon>
        <taxon>Fungi</taxon>
        <taxon>Dikarya</taxon>
        <taxon>Ascomycota</taxon>
        <taxon>Pezizomycotina</taxon>
        <taxon>Sordariomycetes</taxon>
        <taxon>Sordariomycetidae</taxon>
        <taxon>Thyridiales</taxon>
        <taxon>Thyridiaceae</taxon>
        <taxon>Thyridium</taxon>
    </lineage>
</organism>
<dbReference type="RefSeq" id="XP_030989664.1">
    <property type="nucleotide sequence ID" value="XM_031133023.1"/>
</dbReference>
<proteinExistence type="predicted"/>
<evidence type="ECO:0000313" key="3">
    <source>
        <dbReference type="Proteomes" id="UP000319257"/>
    </source>
</evidence>
<dbReference type="AlphaFoldDB" id="A0A507AKI2"/>
<sequence>MSTSETLVNNPEDLYRFSCDHAGDYPACLLDAGQSGPSVGADIYEMKQRENLWSAKQGQLHLLELYDGQPVHEESCPQSISELQAHFDKNSKDPRYCFAFVEAPHSRAPLNCTIEMFQELATRRRISPTFTSNVTSFGEQTLPKDFNLMTIHHEDNLYARPGELHPLPSLGRSGRELRYCFNIRSVERANSEPGWSWSIRNLAIYHSFDVETGRFFWVGIKANKLIRERIYQAIQRPKFSTVPLSTLEGSFAATLEVLWVILDWTQEHWRGYINNLDEDLRKIVIKAKTAQIDRENNRNHEREHNFVAPIPRTVLSQLSSVATPTISKHSMSTSFFHKIMSIFRKDIEDNMHEMDSFQQSRNPCNGSKADIRDERGILTNLSVLETFTFAELQNLHLIGERINEALLVIELTREIITSITAYYTDTFNSELLPDAIRNNCKSEMAQYQQRMGNIARNLGMRQRQLHCMGRMAQEAKVLFDGILQYRNVQISQLFAQSGFDSSRKMEMIAHKTEEETTSMHVITCVTLLFLPGTFVAAFFQSGVIHLREPETVQDEWILLSGPFALFAAISLSLIQKAPTGGLGYGLAYRGGGGGGGGAWFAGNGSLPG</sequence>
<dbReference type="Proteomes" id="UP000319257">
    <property type="component" value="Unassembled WGS sequence"/>
</dbReference>
<dbReference type="InParanoid" id="A0A507AKI2"/>
<protein>
    <recommendedName>
        <fullName evidence="1">CorA-like transporter domain-containing protein</fullName>
    </recommendedName>
</protein>
<feature type="domain" description="CorA-like transporter" evidence="1">
    <location>
        <begin position="18"/>
        <end position="287"/>
    </location>
</feature>
<comment type="caution">
    <text evidence="2">The sequence shown here is derived from an EMBL/GenBank/DDBJ whole genome shotgun (WGS) entry which is preliminary data.</text>
</comment>
<evidence type="ECO:0000259" key="1">
    <source>
        <dbReference type="Pfam" id="PF26616"/>
    </source>
</evidence>
<reference evidence="2 3" key="1">
    <citation type="submission" date="2019-06" db="EMBL/GenBank/DDBJ databases">
        <title>Draft genome sequence of the filamentous fungus Phialemoniopsis curvata isolated from diesel fuel.</title>
        <authorList>
            <person name="Varaljay V.A."/>
            <person name="Lyon W.J."/>
            <person name="Crouch A.L."/>
            <person name="Drake C.E."/>
            <person name="Hollomon J.M."/>
            <person name="Nadeau L.J."/>
            <person name="Nunn H.S."/>
            <person name="Stevenson B.S."/>
            <person name="Bojanowski C.L."/>
            <person name="Crookes-Goodson W.J."/>
        </authorList>
    </citation>
    <scope>NUCLEOTIDE SEQUENCE [LARGE SCALE GENOMIC DNA]</scope>
    <source>
        <strain evidence="2 3">D216</strain>
    </source>
</reference>
<evidence type="ECO:0000313" key="2">
    <source>
        <dbReference type="EMBL" id="TPX07953.1"/>
    </source>
</evidence>
<dbReference type="GeneID" id="41977855"/>
<dbReference type="EMBL" id="SKBQ01000083">
    <property type="protein sequence ID" value="TPX07953.1"/>
    <property type="molecule type" value="Genomic_DNA"/>
</dbReference>
<gene>
    <name evidence="2" type="ORF">E0L32_010408</name>
</gene>
<dbReference type="OrthoDB" id="5396681at2759"/>
<dbReference type="Gene3D" id="1.20.58.340">
    <property type="entry name" value="Magnesium transport protein CorA, transmembrane region"/>
    <property type="match status" value="1"/>
</dbReference>